<protein>
    <recommendedName>
        <fullName evidence="1">BTB domain-containing protein</fullName>
    </recommendedName>
</protein>
<dbReference type="PROSITE" id="PS50097">
    <property type="entry name" value="BTB"/>
    <property type="match status" value="1"/>
</dbReference>
<dbReference type="AlphaFoldDB" id="A0A4Y9XYD5"/>
<organism evidence="2 3">
    <name type="scientific">Dentipellis fragilis</name>
    <dbReference type="NCBI Taxonomy" id="205917"/>
    <lineage>
        <taxon>Eukaryota</taxon>
        <taxon>Fungi</taxon>
        <taxon>Dikarya</taxon>
        <taxon>Basidiomycota</taxon>
        <taxon>Agaricomycotina</taxon>
        <taxon>Agaricomycetes</taxon>
        <taxon>Russulales</taxon>
        <taxon>Hericiaceae</taxon>
        <taxon>Dentipellis</taxon>
    </lineage>
</organism>
<gene>
    <name evidence="2" type="ORF">EVG20_g9562</name>
</gene>
<dbReference type="OrthoDB" id="3218112at2759"/>
<dbReference type="Pfam" id="PF00651">
    <property type="entry name" value="BTB"/>
    <property type="match status" value="1"/>
</dbReference>
<keyword evidence="3" id="KW-1185">Reference proteome</keyword>
<sequence>MDNNAMAFEHHKELYFSDGNVALIAPSHKKHKDLSETLIVFRLHQLMLAIHSPVFKDMFTFPATPDVELYEGVPLVRMTDNASDLEAFLGVIYRQPVLSIAPLSPNTPLHVKPILVLADKYGVQYVRGPIIDQLERDWPQSLFDWDCLEAEIESRRDVFNQHQASCELDDDYPEPGSAIELARQCDIPSILPAAFYHLSRIPINYDWDNIHASWDDPPDDYWVGRSARWDRLSKEDLLCLLQGRAKLDKYLDELCSMLYPEPHTQDSTCNPDIWYAFWESVWQECRRGKDILAVLSPFSEMSGNFSKRWEKLCWSCRDKITTKASKCRKEIWDRIPEFFQLQQS</sequence>
<dbReference type="EMBL" id="SEOQ01000986">
    <property type="protein sequence ID" value="TFY54802.1"/>
    <property type="molecule type" value="Genomic_DNA"/>
</dbReference>
<name>A0A4Y9XYD5_9AGAM</name>
<comment type="caution">
    <text evidence="2">The sequence shown here is derived from an EMBL/GenBank/DDBJ whole genome shotgun (WGS) entry which is preliminary data.</text>
</comment>
<dbReference type="Proteomes" id="UP000298327">
    <property type="component" value="Unassembled WGS sequence"/>
</dbReference>
<reference evidence="2 3" key="1">
    <citation type="submission" date="2019-02" db="EMBL/GenBank/DDBJ databases">
        <title>Genome sequencing of the rare red list fungi Dentipellis fragilis.</title>
        <authorList>
            <person name="Buettner E."/>
            <person name="Kellner H."/>
        </authorList>
    </citation>
    <scope>NUCLEOTIDE SEQUENCE [LARGE SCALE GENOMIC DNA]</scope>
    <source>
        <strain evidence="2 3">DSM 105465</strain>
    </source>
</reference>
<evidence type="ECO:0000259" key="1">
    <source>
        <dbReference type="PROSITE" id="PS50097"/>
    </source>
</evidence>
<proteinExistence type="predicted"/>
<accession>A0A4Y9XYD5</accession>
<dbReference type="STRING" id="205917.A0A4Y9XYD5"/>
<dbReference type="SUPFAM" id="SSF54695">
    <property type="entry name" value="POZ domain"/>
    <property type="match status" value="1"/>
</dbReference>
<dbReference type="Gene3D" id="3.30.710.10">
    <property type="entry name" value="Potassium Channel Kv1.1, Chain A"/>
    <property type="match status" value="1"/>
</dbReference>
<evidence type="ECO:0000313" key="2">
    <source>
        <dbReference type="EMBL" id="TFY54802.1"/>
    </source>
</evidence>
<dbReference type="InterPro" id="IPR011333">
    <property type="entry name" value="SKP1/BTB/POZ_sf"/>
</dbReference>
<evidence type="ECO:0000313" key="3">
    <source>
        <dbReference type="Proteomes" id="UP000298327"/>
    </source>
</evidence>
<dbReference type="InterPro" id="IPR000210">
    <property type="entry name" value="BTB/POZ_dom"/>
</dbReference>
<feature type="domain" description="BTB" evidence="1">
    <location>
        <begin position="41"/>
        <end position="93"/>
    </location>
</feature>